<reference evidence="1 2" key="2">
    <citation type="submission" date="2017-09" db="EMBL/GenBank/DDBJ databases">
        <title>Tripartite evolution among Lactobacillus johnsonii, Lactobacillus taiwanensis, Lactobacillus reuteri and their rodent host.</title>
        <authorList>
            <person name="Wang T."/>
            <person name="Knowles S."/>
            <person name="Cheng C."/>
        </authorList>
    </citation>
    <scope>NUCLEOTIDE SEQUENCE [LARGE SCALE GENOMIC DNA]</scope>
    <source>
        <strain evidence="1 2">114h</strain>
    </source>
</reference>
<dbReference type="Pfam" id="PF05135">
    <property type="entry name" value="Phage_connect_1"/>
    <property type="match status" value="1"/>
</dbReference>
<dbReference type="RefSeq" id="WP_094536763.1">
    <property type="nucleotide sequence ID" value="NZ_NGPL01000017.1"/>
</dbReference>
<gene>
    <name evidence="1" type="ORF">CBF96_02670</name>
</gene>
<reference evidence="2" key="1">
    <citation type="submission" date="2017-05" db="EMBL/GenBank/DDBJ databases">
        <authorList>
            <person name="Lin X.B."/>
            <person name="Stothard P."/>
            <person name="Tasseva G."/>
            <person name="Walter J."/>
        </authorList>
    </citation>
    <scope>NUCLEOTIDE SEQUENCE [LARGE SCALE GENOMIC DNA]</scope>
    <source>
        <strain evidence="2">114h</strain>
    </source>
</reference>
<dbReference type="AlphaFoldDB" id="A0A256SU64"/>
<protein>
    <submittedName>
        <fullName evidence="1">DNA packaging protein</fullName>
    </submittedName>
</protein>
<comment type="caution">
    <text evidence="1">The sequence shown here is derived from an EMBL/GenBank/DDBJ whole genome shotgun (WGS) entry which is preliminary data.</text>
</comment>
<dbReference type="NCBIfam" id="TIGR01560">
    <property type="entry name" value="put_DNA_pack"/>
    <property type="match status" value="1"/>
</dbReference>
<name>A0A256SU64_LIMRT</name>
<sequence length="116" mass="13125">MSEKNEFDDLVPRVREMLYLDDDSDDSLLDSYIKAARSFVHNAIGEDVNDFYTDPRVISLVEIAVMSLAGTYYQNRLALSDVQTYTVDLTVNSILGQLRGLYDTFAEKGDEDNGEK</sequence>
<dbReference type="InterPro" id="IPR006450">
    <property type="entry name" value="Phage_HK97_gp6-like"/>
</dbReference>
<dbReference type="InterPro" id="IPR021146">
    <property type="entry name" value="Phage_gp6-like_head-tail"/>
</dbReference>
<evidence type="ECO:0000313" key="1">
    <source>
        <dbReference type="EMBL" id="OYS70340.1"/>
    </source>
</evidence>
<dbReference type="Proteomes" id="UP000215747">
    <property type="component" value="Unassembled WGS sequence"/>
</dbReference>
<evidence type="ECO:0000313" key="2">
    <source>
        <dbReference type="Proteomes" id="UP000215747"/>
    </source>
</evidence>
<dbReference type="Gene3D" id="1.10.3230.30">
    <property type="entry name" value="Phage gp6-like head-tail connector protein"/>
    <property type="match status" value="1"/>
</dbReference>
<accession>A0A256SU64</accession>
<organism evidence="1 2">
    <name type="scientific">Limosilactobacillus reuteri</name>
    <name type="common">Lactobacillus reuteri</name>
    <dbReference type="NCBI Taxonomy" id="1598"/>
    <lineage>
        <taxon>Bacteria</taxon>
        <taxon>Bacillati</taxon>
        <taxon>Bacillota</taxon>
        <taxon>Bacilli</taxon>
        <taxon>Lactobacillales</taxon>
        <taxon>Lactobacillaceae</taxon>
        <taxon>Limosilactobacillus</taxon>
    </lineage>
</organism>
<dbReference type="CDD" id="cd08054">
    <property type="entry name" value="gp6"/>
    <property type="match status" value="1"/>
</dbReference>
<dbReference type="EMBL" id="NGPL01000017">
    <property type="protein sequence ID" value="OYS70340.1"/>
    <property type="molecule type" value="Genomic_DNA"/>
</dbReference>
<proteinExistence type="predicted"/>